<reference evidence="1" key="1">
    <citation type="submission" date="2009-01" db="EMBL/GenBank/DDBJ databases">
        <title>Complete sequence of chromosome Cyanothece sp. PCC 7425.</title>
        <authorList>
            <consortium name="US DOE Joint Genome Institute"/>
            <person name="Lucas S."/>
            <person name="Copeland A."/>
            <person name="Lapidus A."/>
            <person name="Glavina del Rio T."/>
            <person name="Dalin E."/>
            <person name="Tice H."/>
            <person name="Bruce D."/>
            <person name="Goodwin L."/>
            <person name="Pitluck S."/>
            <person name="Sims D."/>
            <person name="Meineke L."/>
            <person name="Brettin T."/>
            <person name="Detter J.C."/>
            <person name="Han C."/>
            <person name="Larimer F."/>
            <person name="Land M."/>
            <person name="Hauser L."/>
            <person name="Kyrpides N."/>
            <person name="Ovchinnikova G."/>
            <person name="Liberton M."/>
            <person name="Stoeckel J."/>
            <person name="Banerjee A."/>
            <person name="Singh A."/>
            <person name="Page L."/>
            <person name="Sato H."/>
            <person name="Zhao L."/>
            <person name="Sherman L."/>
            <person name="Pakrasi H."/>
            <person name="Richardson P."/>
        </authorList>
    </citation>
    <scope>NUCLEOTIDE SEQUENCE</scope>
    <source>
        <strain evidence="1">PCC 7425</strain>
    </source>
</reference>
<name>B8HX24_CYAP4</name>
<sequence length="72" mass="7960">MLDLLQSTLSGARLCHPHQGLGKALMLVIFEGRFRFNGGDFISKDINTGICVWIDPDQQTQSGRCRAILTPT</sequence>
<organism evidence="1">
    <name type="scientific">Cyanothece sp. (strain PCC 7425 / ATCC 29141)</name>
    <dbReference type="NCBI Taxonomy" id="395961"/>
    <lineage>
        <taxon>Bacteria</taxon>
        <taxon>Bacillati</taxon>
        <taxon>Cyanobacteriota</taxon>
        <taxon>Cyanophyceae</taxon>
        <taxon>Gomontiellales</taxon>
        <taxon>Cyanothecaceae</taxon>
        <taxon>Cyanothece</taxon>
    </lineage>
</organism>
<evidence type="ECO:0000313" key="1">
    <source>
        <dbReference type="EMBL" id="ACL43327.1"/>
    </source>
</evidence>
<gene>
    <name evidence="1" type="ordered locus">Cyan7425_0941</name>
</gene>
<protein>
    <submittedName>
        <fullName evidence="1">Uncharacterized protein</fullName>
    </submittedName>
</protein>
<dbReference type="AlphaFoldDB" id="B8HX24"/>
<dbReference type="TCDB" id="1.E.2.3.1">
    <property type="family name" value="the Lambda holin s (Lambda holin) family"/>
</dbReference>
<dbReference type="EMBL" id="CP001344">
    <property type="protein sequence ID" value="ACL43327.1"/>
    <property type="molecule type" value="Genomic_DNA"/>
</dbReference>
<accession>B8HX24</accession>
<dbReference type="HOGENOM" id="CLU_2715635_0_0_3"/>
<dbReference type="KEGG" id="cyn:Cyan7425_0941"/>
<proteinExistence type="predicted"/>